<dbReference type="GO" id="GO:0003924">
    <property type="term" value="F:GTPase activity"/>
    <property type="evidence" value="ECO:0007669"/>
    <property type="project" value="InterPro"/>
</dbReference>
<dbReference type="Gene3D" id="3.40.50.300">
    <property type="entry name" value="P-loop containing nucleotide triphosphate hydrolases"/>
    <property type="match status" value="1"/>
</dbReference>
<dbReference type="EMBL" id="VCGU01000009">
    <property type="protein sequence ID" value="TRY70531.1"/>
    <property type="molecule type" value="Genomic_DNA"/>
</dbReference>
<dbReference type="OMA" id="RRECRIL"/>
<dbReference type="SUPFAM" id="SSF52540">
    <property type="entry name" value="P-loop containing nucleoside triphosphate hydrolases"/>
    <property type="match status" value="1"/>
</dbReference>
<feature type="binding site" evidence="5">
    <location>
        <begin position="104"/>
        <end position="108"/>
    </location>
    <ligand>
        <name>GTP</name>
        <dbReference type="ChEBI" id="CHEBI:37565"/>
    </ligand>
</feature>
<name>A0A553NYM8_TIGCA</name>
<dbReference type="GO" id="GO:0005834">
    <property type="term" value="C:heterotrimeric G-protein complex"/>
    <property type="evidence" value="ECO:0007669"/>
    <property type="project" value="TreeGrafter"/>
</dbReference>
<evidence type="ECO:0000256" key="2">
    <source>
        <dbReference type="ARBA" id="ARBA00022741"/>
    </source>
</evidence>
<sequence>MRILHSQGFTEEEKIQIKDDIASNIIEAIQTLIQNAINDSSIEEDVKLIESLPPRPKPGQVLRYVDIIDRLWKHEAIQNAYERRNEFQLVECAKYFLSRVGQIDVGGQRSERKKWIHCFENVMLLIFLTAVSEFDQVLDEDECTNRIQESLRLFQTILEYNWFLNTTVILFLNKKDLLEEKIKRKEIKAYFPEFEGPEHDYNAAIEFFSDKFRSMNRFPKDRDIYIHPTDATDKENIKVVDVIVQEIIMKTILMDTMVN</sequence>
<keyword evidence="1" id="KW-0479">Metal-binding</keyword>
<organism evidence="6 7">
    <name type="scientific">Tigriopus californicus</name>
    <name type="common">Marine copepod</name>
    <dbReference type="NCBI Taxonomy" id="6832"/>
    <lineage>
        <taxon>Eukaryota</taxon>
        <taxon>Metazoa</taxon>
        <taxon>Ecdysozoa</taxon>
        <taxon>Arthropoda</taxon>
        <taxon>Crustacea</taxon>
        <taxon>Multicrustacea</taxon>
        <taxon>Hexanauplia</taxon>
        <taxon>Copepoda</taxon>
        <taxon>Harpacticoida</taxon>
        <taxon>Harpacticidae</taxon>
        <taxon>Tigriopus</taxon>
    </lineage>
</organism>
<protein>
    <submittedName>
        <fullName evidence="6">Uncharacterized protein</fullName>
    </submittedName>
</protein>
<keyword evidence="7" id="KW-1185">Reference proteome</keyword>
<keyword evidence="2 5" id="KW-0547">Nucleotide-binding</keyword>
<dbReference type="SUPFAM" id="SSF47895">
    <property type="entry name" value="Transducin (alpha subunit), insertion domain"/>
    <property type="match status" value="1"/>
</dbReference>
<dbReference type="PRINTS" id="PR00318">
    <property type="entry name" value="GPROTEINA"/>
</dbReference>
<dbReference type="FunFam" id="3.40.50.300:FF:000692">
    <property type="entry name" value="Guanine nucleotide-binding protein subunit alpha"/>
    <property type="match status" value="1"/>
</dbReference>
<evidence type="ECO:0000256" key="3">
    <source>
        <dbReference type="ARBA" id="ARBA00023134"/>
    </source>
</evidence>
<dbReference type="GO" id="GO:0031683">
    <property type="term" value="F:G-protein beta/gamma-subunit complex binding"/>
    <property type="evidence" value="ECO:0007669"/>
    <property type="project" value="InterPro"/>
</dbReference>
<dbReference type="InterPro" id="IPR011025">
    <property type="entry name" value="GproteinA_insert"/>
</dbReference>
<keyword evidence="3 5" id="KW-0342">GTP-binding</keyword>
<comment type="caution">
    <text evidence="6">The sequence shown here is derived from an EMBL/GenBank/DDBJ whole genome shotgun (WGS) entry which is preliminary data.</text>
</comment>
<dbReference type="GO" id="GO:0001664">
    <property type="term" value="F:G protein-coupled receptor binding"/>
    <property type="evidence" value="ECO:0007669"/>
    <property type="project" value="TreeGrafter"/>
</dbReference>
<evidence type="ECO:0000256" key="5">
    <source>
        <dbReference type="PIRSR" id="PIRSR601019-1"/>
    </source>
</evidence>
<reference evidence="6 7" key="1">
    <citation type="journal article" date="2018" name="Nat. Ecol. Evol.">
        <title>Genomic signatures of mitonuclear coevolution across populations of Tigriopus californicus.</title>
        <authorList>
            <person name="Barreto F.S."/>
            <person name="Watson E.T."/>
            <person name="Lima T.G."/>
            <person name="Willett C.S."/>
            <person name="Edmands S."/>
            <person name="Li W."/>
            <person name="Burton R.S."/>
        </authorList>
    </citation>
    <scope>NUCLEOTIDE SEQUENCE [LARGE SCALE GENOMIC DNA]</scope>
    <source>
        <strain evidence="6 7">San Diego</strain>
    </source>
</reference>
<dbReference type="PROSITE" id="PS51882">
    <property type="entry name" value="G_ALPHA"/>
    <property type="match status" value="1"/>
</dbReference>
<feature type="binding site" evidence="5">
    <location>
        <position position="231"/>
    </location>
    <ligand>
        <name>GTP</name>
        <dbReference type="ChEBI" id="CHEBI:37565"/>
    </ligand>
</feature>
<dbReference type="Gene3D" id="1.10.400.10">
    <property type="entry name" value="GI Alpha 1, domain 2-like"/>
    <property type="match status" value="1"/>
</dbReference>
<dbReference type="CDD" id="cd00066">
    <property type="entry name" value="G-alpha"/>
    <property type="match status" value="1"/>
</dbReference>
<evidence type="ECO:0000256" key="1">
    <source>
        <dbReference type="ARBA" id="ARBA00022723"/>
    </source>
</evidence>
<evidence type="ECO:0000256" key="4">
    <source>
        <dbReference type="ARBA" id="ARBA00023224"/>
    </source>
</evidence>
<evidence type="ECO:0000313" key="6">
    <source>
        <dbReference type="EMBL" id="TRY70531.1"/>
    </source>
</evidence>
<dbReference type="SMART" id="SM00275">
    <property type="entry name" value="G_alpha"/>
    <property type="match status" value="1"/>
</dbReference>
<feature type="binding site" evidence="5">
    <location>
        <begin position="173"/>
        <end position="176"/>
    </location>
    <ligand>
        <name>GTP</name>
        <dbReference type="ChEBI" id="CHEBI:37565"/>
    </ligand>
</feature>
<dbReference type="GO" id="GO:0007188">
    <property type="term" value="P:adenylate cyclase-modulating G protein-coupled receptor signaling pathway"/>
    <property type="evidence" value="ECO:0007669"/>
    <property type="project" value="TreeGrafter"/>
</dbReference>
<dbReference type="InterPro" id="IPR027417">
    <property type="entry name" value="P-loop_NTPase"/>
</dbReference>
<dbReference type="AlphaFoldDB" id="A0A553NYM8"/>
<dbReference type="GO" id="GO:0046872">
    <property type="term" value="F:metal ion binding"/>
    <property type="evidence" value="ECO:0007669"/>
    <property type="project" value="UniProtKB-KW"/>
</dbReference>
<accession>A0A553NYM8</accession>
<dbReference type="GO" id="GO:0005737">
    <property type="term" value="C:cytoplasm"/>
    <property type="evidence" value="ECO:0007669"/>
    <property type="project" value="TreeGrafter"/>
</dbReference>
<dbReference type="GO" id="GO:0005525">
    <property type="term" value="F:GTP binding"/>
    <property type="evidence" value="ECO:0007669"/>
    <property type="project" value="UniProtKB-KW"/>
</dbReference>
<dbReference type="InterPro" id="IPR001019">
    <property type="entry name" value="Gprotein_alpha_su"/>
</dbReference>
<dbReference type="Proteomes" id="UP000318571">
    <property type="component" value="Chromosome 9"/>
</dbReference>
<proteinExistence type="predicted"/>
<evidence type="ECO:0000313" key="7">
    <source>
        <dbReference type="Proteomes" id="UP000318571"/>
    </source>
</evidence>
<keyword evidence="4" id="KW-0807">Transducer</keyword>
<dbReference type="Pfam" id="PF00503">
    <property type="entry name" value="G-alpha"/>
    <property type="match status" value="1"/>
</dbReference>
<dbReference type="STRING" id="6832.A0A553NYM8"/>
<dbReference type="PANTHER" id="PTHR10218:SF360">
    <property type="entry name" value="GUANINE NUCLEOTIDE-BINDING PROTEIN SUBUNIT ALPHA HOMOLOG"/>
    <property type="match status" value="1"/>
</dbReference>
<dbReference type="PANTHER" id="PTHR10218">
    <property type="entry name" value="GTP-BINDING PROTEIN ALPHA SUBUNIT"/>
    <property type="match status" value="1"/>
</dbReference>
<gene>
    <name evidence="6" type="ORF">TCAL_08705</name>
</gene>